<dbReference type="EMBL" id="BMAU01021338">
    <property type="protein sequence ID" value="GFY16380.1"/>
    <property type="molecule type" value="Genomic_DNA"/>
</dbReference>
<comment type="caution">
    <text evidence="2">The sequence shown here is derived from an EMBL/GenBank/DDBJ whole genome shotgun (WGS) entry which is preliminary data.</text>
</comment>
<accession>A0A8X6SS26</accession>
<reference evidence="2" key="1">
    <citation type="submission" date="2020-08" db="EMBL/GenBank/DDBJ databases">
        <title>Multicomponent nature underlies the extraordinary mechanical properties of spider dragline silk.</title>
        <authorList>
            <person name="Kono N."/>
            <person name="Nakamura H."/>
            <person name="Mori M."/>
            <person name="Yoshida Y."/>
            <person name="Ohtoshi R."/>
            <person name="Malay A.D."/>
            <person name="Moran D.A.P."/>
            <person name="Tomita M."/>
            <person name="Numata K."/>
            <person name="Arakawa K."/>
        </authorList>
    </citation>
    <scope>NUCLEOTIDE SEQUENCE</scope>
</reference>
<evidence type="ECO:0000256" key="1">
    <source>
        <dbReference type="SAM" id="SignalP"/>
    </source>
</evidence>
<keyword evidence="1" id="KW-0732">Signal</keyword>
<dbReference type="Gene3D" id="2.10.80.20">
    <property type="match status" value="1"/>
</dbReference>
<gene>
    <name evidence="2" type="ORF">TNCV_2350241</name>
</gene>
<sequence>MYKVVFLLLVVTAVAEAYACLPDSCDRMKCKPLNCTTGERLKKNGGFCGCCDKCILILEKGDSCGFFSKGLPPFEECDTGLKCDQNTRKCVKDN</sequence>
<dbReference type="InterPro" id="IPR053741">
    <property type="entry name" value="Ser_Fungal_Prot_Inhib_sf"/>
</dbReference>
<organism evidence="2 3">
    <name type="scientific">Trichonephila clavipes</name>
    <name type="common">Golden silk orbweaver</name>
    <name type="synonym">Nephila clavipes</name>
    <dbReference type="NCBI Taxonomy" id="2585209"/>
    <lineage>
        <taxon>Eukaryota</taxon>
        <taxon>Metazoa</taxon>
        <taxon>Ecdysozoa</taxon>
        <taxon>Arthropoda</taxon>
        <taxon>Chelicerata</taxon>
        <taxon>Arachnida</taxon>
        <taxon>Araneae</taxon>
        <taxon>Araneomorphae</taxon>
        <taxon>Entelegynae</taxon>
        <taxon>Araneoidea</taxon>
        <taxon>Nephilidae</taxon>
        <taxon>Trichonephila</taxon>
    </lineage>
</organism>
<name>A0A8X6SS26_TRICX</name>
<feature type="signal peptide" evidence="1">
    <location>
        <begin position="1"/>
        <end position="19"/>
    </location>
</feature>
<evidence type="ECO:0000313" key="3">
    <source>
        <dbReference type="Proteomes" id="UP000887159"/>
    </source>
</evidence>
<dbReference type="AlphaFoldDB" id="A0A8X6SS26"/>
<protein>
    <submittedName>
        <fullName evidence="2">Uncharacterized protein</fullName>
    </submittedName>
</protein>
<evidence type="ECO:0000313" key="2">
    <source>
        <dbReference type="EMBL" id="GFY16380.1"/>
    </source>
</evidence>
<feature type="chain" id="PRO_5036475991" evidence="1">
    <location>
        <begin position="20"/>
        <end position="94"/>
    </location>
</feature>
<dbReference type="Proteomes" id="UP000887159">
    <property type="component" value="Unassembled WGS sequence"/>
</dbReference>
<proteinExistence type="predicted"/>
<keyword evidence="3" id="KW-1185">Reference proteome</keyword>